<evidence type="ECO:0000313" key="4">
    <source>
        <dbReference type="Proteomes" id="UP000307440"/>
    </source>
</evidence>
<evidence type="ECO:0000256" key="1">
    <source>
        <dbReference type="SAM" id="MobiDB-lite"/>
    </source>
</evidence>
<dbReference type="OrthoDB" id="3266879at2759"/>
<dbReference type="EMBL" id="ML210167">
    <property type="protein sequence ID" value="TFK27195.1"/>
    <property type="molecule type" value="Genomic_DNA"/>
</dbReference>
<proteinExistence type="predicted"/>
<name>A0A5C3L370_COPMA</name>
<keyword evidence="4" id="KW-1185">Reference proteome</keyword>
<protein>
    <submittedName>
        <fullName evidence="3">Uncharacterized protein</fullName>
    </submittedName>
</protein>
<feature type="compositionally biased region" description="Basic and acidic residues" evidence="1">
    <location>
        <begin position="132"/>
        <end position="228"/>
    </location>
</feature>
<evidence type="ECO:0000313" key="3">
    <source>
        <dbReference type="EMBL" id="TFK27195.1"/>
    </source>
</evidence>
<keyword evidence="2" id="KW-0812">Transmembrane</keyword>
<evidence type="ECO:0000256" key="2">
    <source>
        <dbReference type="SAM" id="Phobius"/>
    </source>
</evidence>
<dbReference type="AlphaFoldDB" id="A0A5C3L370"/>
<keyword evidence="2" id="KW-1133">Transmembrane helix</keyword>
<sequence>MLRTQVVRTTRNSRQLVPSSLFAAKLVRTYAVDSKYPPPPGDVPDPLPRPVKQGNSNAFLYGGLGLAGGALAYFYFMSGKKDSVSLDKKKQHDEERLRVNARDTVDAAKERARDTLQSGKERVDHVQANARETYDSARSRAERTKQDVEQEARGLFDKAGEKIDSAKQTTKDSLLRARDSTEDLYHDARNTTERKASELRSDADRKSSEFRNDASRKTSELRNDAERTGEEVKEGWFSWLGAGKNKVNEGEDALREGRDKFESEADRLKRQAAGKVANVAEDVRVKADKHT</sequence>
<feature type="region of interest" description="Disordered" evidence="1">
    <location>
        <begin position="85"/>
        <end position="228"/>
    </location>
</feature>
<reference evidence="3 4" key="1">
    <citation type="journal article" date="2019" name="Nat. Ecol. Evol.">
        <title>Megaphylogeny resolves global patterns of mushroom evolution.</title>
        <authorList>
            <person name="Varga T."/>
            <person name="Krizsan K."/>
            <person name="Foldi C."/>
            <person name="Dima B."/>
            <person name="Sanchez-Garcia M."/>
            <person name="Sanchez-Ramirez S."/>
            <person name="Szollosi G.J."/>
            <person name="Szarkandi J.G."/>
            <person name="Papp V."/>
            <person name="Albert L."/>
            <person name="Andreopoulos W."/>
            <person name="Angelini C."/>
            <person name="Antonin V."/>
            <person name="Barry K.W."/>
            <person name="Bougher N.L."/>
            <person name="Buchanan P."/>
            <person name="Buyck B."/>
            <person name="Bense V."/>
            <person name="Catcheside P."/>
            <person name="Chovatia M."/>
            <person name="Cooper J."/>
            <person name="Damon W."/>
            <person name="Desjardin D."/>
            <person name="Finy P."/>
            <person name="Geml J."/>
            <person name="Haridas S."/>
            <person name="Hughes K."/>
            <person name="Justo A."/>
            <person name="Karasinski D."/>
            <person name="Kautmanova I."/>
            <person name="Kiss B."/>
            <person name="Kocsube S."/>
            <person name="Kotiranta H."/>
            <person name="LaButti K.M."/>
            <person name="Lechner B.E."/>
            <person name="Liimatainen K."/>
            <person name="Lipzen A."/>
            <person name="Lukacs Z."/>
            <person name="Mihaltcheva S."/>
            <person name="Morgado L.N."/>
            <person name="Niskanen T."/>
            <person name="Noordeloos M.E."/>
            <person name="Ohm R.A."/>
            <person name="Ortiz-Santana B."/>
            <person name="Ovrebo C."/>
            <person name="Racz N."/>
            <person name="Riley R."/>
            <person name="Savchenko A."/>
            <person name="Shiryaev A."/>
            <person name="Soop K."/>
            <person name="Spirin V."/>
            <person name="Szebenyi C."/>
            <person name="Tomsovsky M."/>
            <person name="Tulloss R.E."/>
            <person name="Uehling J."/>
            <person name="Grigoriev I.V."/>
            <person name="Vagvolgyi C."/>
            <person name="Papp T."/>
            <person name="Martin F.M."/>
            <person name="Miettinen O."/>
            <person name="Hibbett D.S."/>
            <person name="Nagy L.G."/>
        </authorList>
    </citation>
    <scope>NUCLEOTIDE SEQUENCE [LARGE SCALE GENOMIC DNA]</scope>
    <source>
        <strain evidence="3 4">CBS 121175</strain>
    </source>
</reference>
<dbReference type="Gene3D" id="1.20.120.20">
    <property type="entry name" value="Apolipoprotein"/>
    <property type="match status" value="1"/>
</dbReference>
<dbReference type="Proteomes" id="UP000307440">
    <property type="component" value="Unassembled WGS sequence"/>
</dbReference>
<dbReference type="STRING" id="230819.A0A5C3L370"/>
<accession>A0A5C3L370</accession>
<keyword evidence="2" id="KW-0472">Membrane</keyword>
<feature type="compositionally biased region" description="Basic and acidic residues" evidence="1">
    <location>
        <begin position="85"/>
        <end position="125"/>
    </location>
</feature>
<gene>
    <name evidence="3" type="ORF">FA15DRAFT_754494</name>
</gene>
<feature type="transmembrane region" description="Helical" evidence="2">
    <location>
        <begin position="58"/>
        <end position="76"/>
    </location>
</feature>
<organism evidence="3 4">
    <name type="scientific">Coprinopsis marcescibilis</name>
    <name type="common">Agaric fungus</name>
    <name type="synonym">Psathyrella marcescibilis</name>
    <dbReference type="NCBI Taxonomy" id="230819"/>
    <lineage>
        <taxon>Eukaryota</taxon>
        <taxon>Fungi</taxon>
        <taxon>Dikarya</taxon>
        <taxon>Basidiomycota</taxon>
        <taxon>Agaricomycotina</taxon>
        <taxon>Agaricomycetes</taxon>
        <taxon>Agaricomycetidae</taxon>
        <taxon>Agaricales</taxon>
        <taxon>Agaricineae</taxon>
        <taxon>Psathyrellaceae</taxon>
        <taxon>Coprinopsis</taxon>
    </lineage>
</organism>